<dbReference type="GO" id="GO:0006813">
    <property type="term" value="P:potassium ion transport"/>
    <property type="evidence" value="ECO:0007669"/>
    <property type="project" value="InterPro"/>
</dbReference>
<evidence type="ECO:0000256" key="2">
    <source>
        <dbReference type="SAM" id="Phobius"/>
    </source>
</evidence>
<evidence type="ECO:0000313" key="6">
    <source>
        <dbReference type="Proteomes" id="UP000196027"/>
    </source>
</evidence>
<proteinExistence type="predicted"/>
<keyword evidence="6" id="KW-1185">Reference proteome</keyword>
<feature type="transmembrane region" description="Helical" evidence="2">
    <location>
        <begin position="62"/>
        <end position="85"/>
    </location>
</feature>
<comment type="subcellular location">
    <subcellularLocation>
        <location evidence="1">Cell membrane</location>
        <topology evidence="1">Multi-pass membrane protein</topology>
    </subcellularLocation>
</comment>
<organism evidence="5 6">
    <name type="scientific">Oleiphilus messinensis</name>
    <dbReference type="NCBI Taxonomy" id="141451"/>
    <lineage>
        <taxon>Bacteria</taxon>
        <taxon>Pseudomonadati</taxon>
        <taxon>Pseudomonadota</taxon>
        <taxon>Gammaproteobacteria</taxon>
        <taxon>Oceanospirillales</taxon>
        <taxon>Oleiphilaceae</taxon>
        <taxon>Oleiphilus</taxon>
    </lineage>
</organism>
<feature type="domain" description="Potassium channel" evidence="4">
    <location>
        <begin position="12"/>
        <end position="87"/>
    </location>
</feature>
<dbReference type="Gene3D" id="3.40.50.720">
    <property type="entry name" value="NAD(P)-binding Rossmann-like Domain"/>
    <property type="match status" value="1"/>
</dbReference>
<feature type="transmembrane region" description="Helical" evidence="2">
    <location>
        <begin position="7"/>
        <end position="27"/>
    </location>
</feature>
<evidence type="ECO:0000313" key="5">
    <source>
        <dbReference type="EMBL" id="ARU58227.1"/>
    </source>
</evidence>
<dbReference type="EMBL" id="CP021425">
    <property type="protein sequence ID" value="ARU58227.1"/>
    <property type="molecule type" value="Genomic_DNA"/>
</dbReference>
<dbReference type="InterPro" id="IPR036291">
    <property type="entry name" value="NAD(P)-bd_dom_sf"/>
</dbReference>
<dbReference type="Gene3D" id="1.10.287.70">
    <property type="match status" value="1"/>
</dbReference>
<evidence type="ECO:0000259" key="4">
    <source>
        <dbReference type="Pfam" id="PF07885"/>
    </source>
</evidence>
<dbReference type="KEGG" id="ome:OLMES_4211"/>
<dbReference type="RefSeq" id="WP_232465159.1">
    <property type="nucleotide sequence ID" value="NZ_CP021425.1"/>
</dbReference>
<dbReference type="Pfam" id="PF02254">
    <property type="entry name" value="TrkA_N"/>
    <property type="match status" value="1"/>
</dbReference>
<dbReference type="PANTHER" id="PTHR43833">
    <property type="entry name" value="POTASSIUM CHANNEL PROTEIN 2-RELATED-RELATED"/>
    <property type="match status" value="1"/>
</dbReference>
<dbReference type="SUPFAM" id="SSF51735">
    <property type="entry name" value="NAD(P)-binding Rossmann-fold domains"/>
    <property type="match status" value="1"/>
</dbReference>
<dbReference type="SUPFAM" id="SSF81324">
    <property type="entry name" value="Voltage-gated potassium channels"/>
    <property type="match status" value="1"/>
</dbReference>
<keyword evidence="2" id="KW-0812">Transmembrane</keyword>
<sequence>MDLRWYGVALYLLLYVGFTYAVLWAAGEDALLSLEQFPYWLVVTASTVGYGDLSPSTLVGKWFVSFFVIPFGLGLFALLIGRVAAWASTQWKKGVRGLKTLDIADHILVIGWYEQRTLQLIRMLLREQQGAGETKPIVLCTKSDIENPLPEQIGFVKVESYNSEPDMARAGLERASVVIIDTPADDVTMTAALYCKSRNPEAHMIAYFKDESLSDLLKIHCPNIECTPSVDLEMLVKAAMDPGSSLLHHELLNVEQGMTQYSLRYCGEKDISAQALFVWLKETYEATLIAISAAKGKIQVNPPNDTRITPGTVLYYIADERIDGIKWSSSHV</sequence>
<evidence type="ECO:0000259" key="3">
    <source>
        <dbReference type="Pfam" id="PF02254"/>
    </source>
</evidence>
<gene>
    <name evidence="5" type="ORF">OLMES_4211</name>
</gene>
<dbReference type="Proteomes" id="UP000196027">
    <property type="component" value="Chromosome"/>
</dbReference>
<protein>
    <submittedName>
        <fullName evidence="5">Kef-type K+ transport system NAD-binding protein</fullName>
    </submittedName>
</protein>
<keyword evidence="2" id="KW-1133">Transmembrane helix</keyword>
<dbReference type="InterPro" id="IPR003148">
    <property type="entry name" value="RCK_N"/>
</dbReference>
<dbReference type="PANTHER" id="PTHR43833:SF9">
    <property type="entry name" value="POTASSIUM CHANNEL PROTEIN YUGO-RELATED"/>
    <property type="match status" value="1"/>
</dbReference>
<dbReference type="AlphaFoldDB" id="A0A1Y0ICH7"/>
<name>A0A1Y0ICH7_9GAMM</name>
<dbReference type="InterPro" id="IPR013099">
    <property type="entry name" value="K_chnl_dom"/>
</dbReference>
<evidence type="ECO:0000256" key="1">
    <source>
        <dbReference type="ARBA" id="ARBA00004651"/>
    </source>
</evidence>
<dbReference type="GO" id="GO:0005886">
    <property type="term" value="C:plasma membrane"/>
    <property type="evidence" value="ECO:0007669"/>
    <property type="project" value="UniProtKB-SubCell"/>
</dbReference>
<reference evidence="5 6" key="1">
    <citation type="submission" date="2017-05" db="EMBL/GenBank/DDBJ databases">
        <title>Genomic insights into alkan degradation activity of Oleiphilus messinensis.</title>
        <authorList>
            <person name="Kozyavkin S.A."/>
            <person name="Slesarev A.I."/>
            <person name="Golyshin P.N."/>
            <person name="Korzhenkov A."/>
            <person name="Golyshina O.N."/>
            <person name="Toshchakov S.V."/>
        </authorList>
    </citation>
    <scope>NUCLEOTIDE SEQUENCE [LARGE SCALE GENOMIC DNA]</scope>
    <source>
        <strain evidence="5 6">ME102</strain>
    </source>
</reference>
<dbReference type="InterPro" id="IPR050721">
    <property type="entry name" value="Trk_Ktr_HKT_K-transport"/>
</dbReference>
<feature type="domain" description="RCK N-terminal" evidence="3">
    <location>
        <begin position="116"/>
        <end position="218"/>
    </location>
</feature>
<dbReference type="Pfam" id="PF07885">
    <property type="entry name" value="Ion_trans_2"/>
    <property type="match status" value="1"/>
</dbReference>
<keyword evidence="2" id="KW-0472">Membrane</keyword>
<accession>A0A1Y0ICH7</accession>